<comment type="subcellular location">
    <subcellularLocation>
        <location evidence="1">Cell membrane</location>
        <topology evidence="1">Multi-pass membrane protein</topology>
    </subcellularLocation>
</comment>
<evidence type="ECO:0000256" key="5">
    <source>
        <dbReference type="ARBA" id="ARBA00023040"/>
    </source>
</evidence>
<dbReference type="Gene3D" id="1.20.1070.10">
    <property type="entry name" value="Rhodopsin 7-helix transmembrane proteins"/>
    <property type="match status" value="1"/>
</dbReference>
<protein>
    <submittedName>
        <fullName evidence="8">G protein-coupled receptor</fullName>
    </submittedName>
</protein>
<accession>A0A8R1YPG4</accession>
<evidence type="ECO:0000256" key="4">
    <source>
        <dbReference type="ARBA" id="ARBA00022989"/>
    </source>
</evidence>
<dbReference type="PROSITE" id="PS50262">
    <property type="entry name" value="G_PROTEIN_RECEP_F1_2"/>
    <property type="match status" value="1"/>
</dbReference>
<keyword evidence="6" id="KW-0472">Membrane</keyword>
<gene>
    <name evidence="8" type="primary">WBGene00114198</name>
</gene>
<dbReference type="InterPro" id="IPR017452">
    <property type="entry name" value="GPCR_Rhodpsn_7TM"/>
</dbReference>
<name>A0A2A6BID0_PRIPA</name>
<dbReference type="SUPFAM" id="SSF81321">
    <property type="entry name" value="Family A G protein-coupled receptor-like"/>
    <property type="match status" value="1"/>
</dbReference>
<keyword evidence="3" id="KW-0812">Transmembrane</keyword>
<dbReference type="GO" id="GO:0005886">
    <property type="term" value="C:plasma membrane"/>
    <property type="evidence" value="ECO:0007669"/>
    <property type="project" value="UniProtKB-SubCell"/>
</dbReference>
<organism evidence="8 9">
    <name type="scientific">Pristionchus pacificus</name>
    <name type="common">Parasitic nematode worm</name>
    <dbReference type="NCBI Taxonomy" id="54126"/>
    <lineage>
        <taxon>Eukaryota</taxon>
        <taxon>Metazoa</taxon>
        <taxon>Ecdysozoa</taxon>
        <taxon>Nematoda</taxon>
        <taxon>Chromadorea</taxon>
        <taxon>Rhabditida</taxon>
        <taxon>Rhabditina</taxon>
        <taxon>Diplogasteromorpha</taxon>
        <taxon>Diplogasteroidea</taxon>
        <taxon>Neodiplogasteridae</taxon>
        <taxon>Pristionchus</taxon>
    </lineage>
</organism>
<evidence type="ECO:0000256" key="6">
    <source>
        <dbReference type="ARBA" id="ARBA00023136"/>
    </source>
</evidence>
<evidence type="ECO:0000256" key="3">
    <source>
        <dbReference type="ARBA" id="ARBA00022692"/>
    </source>
</evidence>
<dbReference type="PANTHER" id="PTHR37441">
    <property type="entry name" value="PROTEIN CBG16518"/>
    <property type="match status" value="1"/>
</dbReference>
<evidence type="ECO:0000313" key="9">
    <source>
        <dbReference type="Proteomes" id="UP000005239"/>
    </source>
</evidence>
<dbReference type="GO" id="GO:0004930">
    <property type="term" value="F:G protein-coupled receptor activity"/>
    <property type="evidence" value="ECO:0007669"/>
    <property type="project" value="UniProtKB-KW"/>
</dbReference>
<keyword evidence="5" id="KW-0297">G-protein coupled receptor</keyword>
<dbReference type="CDD" id="cd00637">
    <property type="entry name" value="7tm_classA_rhodopsin-like"/>
    <property type="match status" value="1"/>
</dbReference>
<keyword evidence="2" id="KW-1003">Cell membrane</keyword>
<evidence type="ECO:0000313" key="8">
    <source>
        <dbReference type="EnsemblMetazoa" id="PPA24644.1"/>
    </source>
</evidence>
<dbReference type="EnsemblMetazoa" id="PPA24644.1">
    <property type="protein sequence ID" value="PPA24644.1"/>
    <property type="gene ID" value="WBGene00114198"/>
</dbReference>
<evidence type="ECO:0000256" key="2">
    <source>
        <dbReference type="ARBA" id="ARBA00022475"/>
    </source>
</evidence>
<proteinExistence type="predicted"/>
<sequence>MHIESKLRTLTELNVSDRLLDVVVDGYLASLGVGLHDETENSVASTTDGKTSDELLTSTVPSSNPNLFWTTEYLDSGVSVLSELLHEEVVQLSLEDSVLDGLLLLGLNRMNELKEYARRFTPFLLGRILRTDPKTIPKTITINSEKLSARLKNVTETLDHSIRYHSIGNGEVQKNVDEVRHQVGSLLFSEIGFELRRAKSSVCDGDGVFLSKGSISSHSLCCLYPGTVYGPGDPILIQSLGNSFILKDGQMIDGNDRRISKSIFKSCAYRDFGHGVCDLSWLEREPVSFLNIGQYINDARSEKGNVQYIDVDIVGWPISLRRWLPYTTYRPRDGIAGVHDESVPMYDVIYDDPFWPFKPDPGDVDVYYKRDTAWMLNTVAATPSTSSAAFLAQASSTMPPIFQGCKNYRPGGSDDKYGNCNVTDPQEACRLLGKLHEVKEYRTYFLAIVPVILSVFAFLSNALFLFLQWMVWRKAGSGHRKRYALILFRSFTSLLTLLCFYILLIVWQGGGLNYASVAVFIFIGSHDFFCIASTYLVLTGILYTAVVHPIFYKLKFRLVHCYAIVGCIYLVTMILSVCFGLFEATLFYPDTTPIPCPVNSCGFPVAIVIVVLLSLGTLTVVLLYLVLLLRMRARNRAELHTASVKSNESRSSQKRSSVVAMNRLAINMFTFTIATMPLVAISIYTLANFSNLSTLGQGEKSPCKTYLNSDLFVELELLASAAALIWVLSMAIDPVVNMLADPKLVEEAKRIGGMIKEKLACKAKRIGGVIKKKMTCKVCSKQSQES</sequence>
<evidence type="ECO:0000256" key="1">
    <source>
        <dbReference type="ARBA" id="ARBA00004651"/>
    </source>
</evidence>
<keyword evidence="5" id="KW-0675">Receptor</keyword>
<keyword evidence="7" id="KW-0807">Transducer</keyword>
<dbReference type="Proteomes" id="UP000005239">
    <property type="component" value="Unassembled WGS sequence"/>
</dbReference>
<keyword evidence="4" id="KW-1133">Transmembrane helix</keyword>
<reference evidence="9" key="1">
    <citation type="journal article" date="2008" name="Nat. Genet.">
        <title>The Pristionchus pacificus genome provides a unique perspective on nematode lifestyle and parasitism.</title>
        <authorList>
            <person name="Dieterich C."/>
            <person name="Clifton S.W."/>
            <person name="Schuster L.N."/>
            <person name="Chinwalla A."/>
            <person name="Delehaunty K."/>
            <person name="Dinkelacker I."/>
            <person name="Fulton L."/>
            <person name="Fulton R."/>
            <person name="Godfrey J."/>
            <person name="Minx P."/>
            <person name="Mitreva M."/>
            <person name="Roeseler W."/>
            <person name="Tian H."/>
            <person name="Witte H."/>
            <person name="Yang S.P."/>
            <person name="Wilson R.K."/>
            <person name="Sommer R.J."/>
        </authorList>
    </citation>
    <scope>NUCLEOTIDE SEQUENCE [LARGE SCALE GENOMIC DNA]</scope>
    <source>
        <strain evidence="9">PS312</strain>
    </source>
</reference>
<keyword evidence="9" id="KW-1185">Reference proteome</keyword>
<reference evidence="8" key="2">
    <citation type="submission" date="2022-06" db="UniProtKB">
        <authorList>
            <consortium name="EnsemblMetazoa"/>
        </authorList>
    </citation>
    <scope>IDENTIFICATION</scope>
    <source>
        <strain evidence="8">PS312</strain>
    </source>
</reference>
<accession>A0A2A6BID0</accession>
<evidence type="ECO:0000256" key="7">
    <source>
        <dbReference type="ARBA" id="ARBA00023224"/>
    </source>
</evidence>
<dbReference type="InterPro" id="IPR040435">
    <property type="entry name" value="Put_GPCR_Chromadorea"/>
</dbReference>
<dbReference type="AlphaFoldDB" id="A0A2A6BID0"/>
<dbReference type="PANTHER" id="PTHR37441:SF4">
    <property type="entry name" value="G-PROTEIN COUPLED RECEPTORS FAMILY 1 PROFILE DOMAIN-CONTAINING PROTEIN"/>
    <property type="match status" value="1"/>
</dbReference>